<organism evidence="2">
    <name type="scientific">Dendroctonus ponderosae</name>
    <name type="common">Mountain pine beetle</name>
    <dbReference type="NCBI Taxonomy" id="77166"/>
    <lineage>
        <taxon>Eukaryota</taxon>
        <taxon>Metazoa</taxon>
        <taxon>Ecdysozoa</taxon>
        <taxon>Arthropoda</taxon>
        <taxon>Hexapoda</taxon>
        <taxon>Insecta</taxon>
        <taxon>Pterygota</taxon>
        <taxon>Neoptera</taxon>
        <taxon>Endopterygota</taxon>
        <taxon>Coleoptera</taxon>
        <taxon>Polyphaga</taxon>
        <taxon>Cucujiformia</taxon>
        <taxon>Curculionidae</taxon>
        <taxon>Scolytinae</taxon>
        <taxon>Dendroctonus</taxon>
    </lineage>
</organism>
<evidence type="ECO:0000256" key="1">
    <source>
        <dbReference type="SAM" id="MobiDB-lite"/>
    </source>
</evidence>
<dbReference type="OrthoDB" id="674948at2759"/>
<feature type="non-terminal residue" evidence="2">
    <location>
        <position position="1"/>
    </location>
</feature>
<feature type="compositionally biased region" description="Low complexity" evidence="1">
    <location>
        <begin position="54"/>
        <end position="72"/>
    </location>
</feature>
<feature type="region of interest" description="Disordered" evidence="1">
    <location>
        <begin position="54"/>
        <end position="77"/>
    </location>
</feature>
<accession>N6U845</accession>
<reference evidence="2" key="1">
    <citation type="journal article" date="2013" name="Genome Biol.">
        <title>Draft genome of the mountain pine beetle, Dendroctonus ponderosae Hopkins, a major forest pest.</title>
        <authorList>
            <person name="Keeling C.I."/>
            <person name="Yuen M.M."/>
            <person name="Liao N.Y."/>
            <person name="Docking T.R."/>
            <person name="Chan S.K."/>
            <person name="Taylor G.A."/>
            <person name="Palmquist D.L."/>
            <person name="Jackman S.D."/>
            <person name="Nguyen A."/>
            <person name="Li M."/>
            <person name="Henderson H."/>
            <person name="Janes J.K."/>
            <person name="Zhao Y."/>
            <person name="Pandoh P."/>
            <person name="Moore R."/>
            <person name="Sperling F.A."/>
            <person name="Huber D.P."/>
            <person name="Birol I."/>
            <person name="Jones S.J."/>
            <person name="Bohlmann J."/>
        </authorList>
    </citation>
    <scope>NUCLEOTIDE SEQUENCE</scope>
</reference>
<protein>
    <submittedName>
        <fullName evidence="2">Uncharacterized protein</fullName>
    </submittedName>
</protein>
<dbReference type="EMBL" id="KB740931">
    <property type="protein sequence ID" value="ENN77840.1"/>
    <property type="molecule type" value="Genomic_DNA"/>
</dbReference>
<evidence type="ECO:0000313" key="2">
    <source>
        <dbReference type="EMBL" id="ENN77840.1"/>
    </source>
</evidence>
<sequence>MMTEMRDVLKLHTGDGGDVEWTFMEAKDIPGIILNDKLMTDAALGTRPIKVEHSYSLSSDSDSVPDSPNAPDGDALETRLEYESFI</sequence>
<dbReference type="HOGENOM" id="CLU_191703_0_0_1"/>
<name>N6U845_DENPD</name>
<gene>
    <name evidence="2" type="ORF">YQE_05679</name>
</gene>
<proteinExistence type="predicted"/>
<dbReference type="AlphaFoldDB" id="N6U845"/>